<dbReference type="Gene3D" id="3.30.1360.170">
    <property type="match status" value="1"/>
</dbReference>
<dbReference type="GO" id="GO:0032259">
    <property type="term" value="P:methylation"/>
    <property type="evidence" value="ECO:0007669"/>
    <property type="project" value="UniProtKB-KW"/>
</dbReference>
<evidence type="ECO:0000256" key="1">
    <source>
        <dbReference type="ARBA" id="ARBA00022603"/>
    </source>
</evidence>
<evidence type="ECO:0000313" key="6">
    <source>
        <dbReference type="Proteomes" id="UP000650511"/>
    </source>
</evidence>
<gene>
    <name evidence="5" type="ORF">GCM10011354_19750</name>
</gene>
<dbReference type="Pfam" id="PF02511">
    <property type="entry name" value="Thy1"/>
    <property type="match status" value="1"/>
</dbReference>
<keyword evidence="3" id="KW-0545">Nucleotide biosynthesis</keyword>
<keyword evidence="1" id="KW-0808">Transferase</keyword>
<dbReference type="SUPFAM" id="SSF69796">
    <property type="entry name" value="Thymidylate synthase-complementing protein Thy1"/>
    <property type="match status" value="1"/>
</dbReference>
<name>A0A8J3A8I6_9ACTN</name>
<dbReference type="InterPro" id="IPR003669">
    <property type="entry name" value="Thymidylate_synthase_ThyX"/>
</dbReference>
<dbReference type="GO" id="GO:0006231">
    <property type="term" value="P:dTMP biosynthetic process"/>
    <property type="evidence" value="ECO:0007669"/>
    <property type="project" value="InterPro"/>
</dbReference>
<evidence type="ECO:0008006" key="7">
    <source>
        <dbReference type="Google" id="ProtNLM"/>
    </source>
</evidence>
<sequence length="286" mass="31375">MVRAPLPDADGVVGTPRAEVVRDSVSPAGVRLTTVEVTLHRFVLAELNTHRAFSRNSASSRAIPVQRQLDTVLHDPAVPVEFGANQRGMQAGPPLTGEERERAEAGWLAARDAAVAAARDLLDLGVHKQVANRLLEPFLWQTVIVTATDWDGFWQQRCSPLAQPEIRAAAEAMRAAFAASTPVELAVGDWHTPYVRAEDGDLDVETRKRVSAARCARVSYLTHDGRRDLAADEQLYERLVTAEPPHWSPLEHVATPADGDGPVRGNLRGWRQLRHVVELDRAPVDA</sequence>
<evidence type="ECO:0000256" key="2">
    <source>
        <dbReference type="ARBA" id="ARBA00022630"/>
    </source>
</evidence>
<keyword evidence="2" id="KW-0285">Flavoprotein</keyword>
<reference evidence="5" key="2">
    <citation type="submission" date="2020-09" db="EMBL/GenBank/DDBJ databases">
        <authorList>
            <person name="Sun Q."/>
            <person name="Zhou Y."/>
        </authorList>
    </citation>
    <scope>NUCLEOTIDE SEQUENCE</scope>
    <source>
        <strain evidence="5">CGMCC 1.14988</strain>
    </source>
</reference>
<dbReference type="PROSITE" id="PS51331">
    <property type="entry name" value="THYX"/>
    <property type="match status" value="1"/>
</dbReference>
<proteinExistence type="predicted"/>
<evidence type="ECO:0000256" key="4">
    <source>
        <dbReference type="ARBA" id="ARBA00022827"/>
    </source>
</evidence>
<dbReference type="EMBL" id="BMHA01000006">
    <property type="protein sequence ID" value="GGI06570.1"/>
    <property type="molecule type" value="Genomic_DNA"/>
</dbReference>
<evidence type="ECO:0000256" key="3">
    <source>
        <dbReference type="ARBA" id="ARBA00022727"/>
    </source>
</evidence>
<dbReference type="RefSeq" id="WP_165404100.1">
    <property type="nucleotide sequence ID" value="NZ_BMHA01000006.1"/>
</dbReference>
<dbReference type="AlphaFoldDB" id="A0A8J3A8I6"/>
<organism evidence="5 6">
    <name type="scientific">Egicoccus halophilus</name>
    <dbReference type="NCBI Taxonomy" id="1670830"/>
    <lineage>
        <taxon>Bacteria</taxon>
        <taxon>Bacillati</taxon>
        <taxon>Actinomycetota</taxon>
        <taxon>Nitriliruptoria</taxon>
        <taxon>Egicoccales</taxon>
        <taxon>Egicoccaceae</taxon>
        <taxon>Egicoccus</taxon>
    </lineage>
</organism>
<dbReference type="InterPro" id="IPR036098">
    <property type="entry name" value="Thymidylate_synthase_ThyX_sf"/>
</dbReference>
<keyword evidence="6" id="KW-1185">Reference proteome</keyword>
<accession>A0A8J3A8I6</accession>
<reference evidence="5" key="1">
    <citation type="journal article" date="2014" name="Int. J. Syst. Evol. Microbiol.">
        <title>Complete genome sequence of Corynebacterium casei LMG S-19264T (=DSM 44701T), isolated from a smear-ripened cheese.</title>
        <authorList>
            <consortium name="US DOE Joint Genome Institute (JGI-PGF)"/>
            <person name="Walter F."/>
            <person name="Albersmeier A."/>
            <person name="Kalinowski J."/>
            <person name="Ruckert C."/>
        </authorList>
    </citation>
    <scope>NUCLEOTIDE SEQUENCE</scope>
    <source>
        <strain evidence="5">CGMCC 1.14988</strain>
    </source>
</reference>
<dbReference type="GO" id="GO:0050660">
    <property type="term" value="F:flavin adenine dinucleotide binding"/>
    <property type="evidence" value="ECO:0007669"/>
    <property type="project" value="InterPro"/>
</dbReference>
<keyword evidence="1" id="KW-0489">Methyltransferase</keyword>
<keyword evidence="4" id="KW-0274">FAD</keyword>
<protein>
    <recommendedName>
        <fullName evidence="7">Thymidylate synthase complementing protein</fullName>
    </recommendedName>
</protein>
<dbReference type="GO" id="GO:0050797">
    <property type="term" value="F:thymidylate synthase (FAD) activity"/>
    <property type="evidence" value="ECO:0007669"/>
    <property type="project" value="InterPro"/>
</dbReference>
<evidence type="ECO:0000313" key="5">
    <source>
        <dbReference type="EMBL" id="GGI06570.1"/>
    </source>
</evidence>
<comment type="caution">
    <text evidence="5">The sequence shown here is derived from an EMBL/GenBank/DDBJ whole genome shotgun (WGS) entry which is preliminary data.</text>
</comment>
<dbReference type="Proteomes" id="UP000650511">
    <property type="component" value="Unassembled WGS sequence"/>
</dbReference>